<organism evidence="5 6">
    <name type="scientific">Aminobacterium colombiense (strain DSM 12261 / ALA-1)</name>
    <dbReference type="NCBI Taxonomy" id="572547"/>
    <lineage>
        <taxon>Bacteria</taxon>
        <taxon>Thermotogati</taxon>
        <taxon>Synergistota</taxon>
        <taxon>Synergistia</taxon>
        <taxon>Synergistales</taxon>
        <taxon>Aminobacteriaceae</taxon>
        <taxon>Aminobacterium</taxon>
    </lineage>
</organism>
<evidence type="ECO:0000313" key="5">
    <source>
        <dbReference type="EMBL" id="ADE57708.1"/>
    </source>
</evidence>
<dbReference type="SUPFAM" id="SSF46785">
    <property type="entry name" value="Winged helix' DNA-binding domain"/>
    <property type="match status" value="1"/>
</dbReference>
<proteinExistence type="predicted"/>
<protein>
    <submittedName>
        <fullName evidence="5">Transcriptional regulator, GntR family</fullName>
    </submittedName>
</protein>
<dbReference type="KEGG" id="aco:Amico_1592"/>
<dbReference type="AlphaFoldDB" id="D5EGM6"/>
<dbReference type="RefSeq" id="WP_013048971.1">
    <property type="nucleotide sequence ID" value="NC_014011.1"/>
</dbReference>
<name>D5EGM6_AMICL</name>
<dbReference type="InterPro" id="IPR036390">
    <property type="entry name" value="WH_DNA-bd_sf"/>
</dbReference>
<feature type="domain" description="HTH gntR-type" evidence="4">
    <location>
        <begin position="4"/>
        <end position="71"/>
    </location>
</feature>
<dbReference type="PANTHER" id="PTHR43537">
    <property type="entry name" value="TRANSCRIPTIONAL REGULATOR, GNTR FAMILY"/>
    <property type="match status" value="1"/>
</dbReference>
<dbReference type="InterPro" id="IPR000524">
    <property type="entry name" value="Tscrpt_reg_HTH_GntR"/>
</dbReference>
<dbReference type="Pfam" id="PF07729">
    <property type="entry name" value="FCD"/>
    <property type="match status" value="1"/>
</dbReference>
<dbReference type="InterPro" id="IPR008920">
    <property type="entry name" value="TF_FadR/GntR_C"/>
</dbReference>
<dbReference type="STRING" id="572547.Amico_1592"/>
<dbReference type="Gene3D" id="1.20.120.530">
    <property type="entry name" value="GntR ligand-binding domain-like"/>
    <property type="match status" value="1"/>
</dbReference>
<dbReference type="eggNOG" id="COG1802">
    <property type="taxonomic scope" value="Bacteria"/>
</dbReference>
<dbReference type="InterPro" id="IPR036388">
    <property type="entry name" value="WH-like_DNA-bd_sf"/>
</dbReference>
<dbReference type="SUPFAM" id="SSF48008">
    <property type="entry name" value="GntR ligand-binding domain-like"/>
    <property type="match status" value="1"/>
</dbReference>
<gene>
    <name evidence="5" type="ordered locus">Amico_1592</name>
</gene>
<dbReference type="PANTHER" id="PTHR43537:SF24">
    <property type="entry name" value="GLUCONATE OPERON TRANSCRIPTIONAL REPRESSOR"/>
    <property type="match status" value="1"/>
</dbReference>
<evidence type="ECO:0000313" key="6">
    <source>
        <dbReference type="Proteomes" id="UP000002366"/>
    </source>
</evidence>
<accession>D5EGM6</accession>
<keyword evidence="6" id="KW-1185">Reference proteome</keyword>
<dbReference type="SMART" id="SM00895">
    <property type="entry name" value="FCD"/>
    <property type="match status" value="1"/>
</dbReference>
<dbReference type="Pfam" id="PF00392">
    <property type="entry name" value="GntR"/>
    <property type="match status" value="1"/>
</dbReference>
<reference evidence="5 6" key="1">
    <citation type="journal article" date="2010" name="Stand. Genomic Sci.">
        <title>Complete genome sequence of Aminobacterium colombiense type strain (ALA-1).</title>
        <authorList>
            <person name="Chertkov O."/>
            <person name="Sikorski J."/>
            <person name="Brambilla E."/>
            <person name="Lapidus A."/>
            <person name="Copeland A."/>
            <person name="Glavina Del Rio T."/>
            <person name="Nolan M."/>
            <person name="Lucas S."/>
            <person name="Tice H."/>
            <person name="Cheng J.F."/>
            <person name="Han C."/>
            <person name="Detter J.C."/>
            <person name="Bruce D."/>
            <person name="Tapia R."/>
            <person name="Goodwin L."/>
            <person name="Pitluck S."/>
            <person name="Liolios K."/>
            <person name="Ivanova N."/>
            <person name="Mavromatis K."/>
            <person name="Ovchinnikova G."/>
            <person name="Pati A."/>
            <person name="Chen A."/>
            <person name="Palaniappan K."/>
            <person name="Land M."/>
            <person name="Hauser L."/>
            <person name="Chang Y.J."/>
            <person name="Jeffries C.D."/>
            <person name="Spring S."/>
            <person name="Rohde M."/>
            <person name="Goker M."/>
            <person name="Bristow J."/>
            <person name="Eisen J.A."/>
            <person name="Markowitz V."/>
            <person name="Hugenholtz P."/>
            <person name="Kyrpides N.C."/>
            <person name="Klenk H.P."/>
        </authorList>
    </citation>
    <scope>NUCLEOTIDE SEQUENCE [LARGE SCALE GENOMIC DNA]</scope>
    <source>
        <strain evidence="6">DSM 12261 / ALA-1</strain>
    </source>
</reference>
<evidence type="ECO:0000256" key="3">
    <source>
        <dbReference type="ARBA" id="ARBA00023163"/>
    </source>
</evidence>
<dbReference type="EMBL" id="CP001997">
    <property type="protein sequence ID" value="ADE57708.1"/>
    <property type="molecule type" value="Genomic_DNA"/>
</dbReference>
<dbReference type="Gene3D" id="1.10.10.10">
    <property type="entry name" value="Winged helix-like DNA-binding domain superfamily/Winged helix DNA-binding domain"/>
    <property type="match status" value="1"/>
</dbReference>
<dbReference type="GO" id="GO:0003700">
    <property type="term" value="F:DNA-binding transcription factor activity"/>
    <property type="evidence" value="ECO:0007669"/>
    <property type="project" value="InterPro"/>
</dbReference>
<evidence type="ECO:0000259" key="4">
    <source>
        <dbReference type="PROSITE" id="PS50949"/>
    </source>
</evidence>
<evidence type="ECO:0000256" key="1">
    <source>
        <dbReference type="ARBA" id="ARBA00023015"/>
    </source>
</evidence>
<dbReference type="GO" id="GO:0003677">
    <property type="term" value="F:DNA binding"/>
    <property type="evidence" value="ECO:0007669"/>
    <property type="project" value="UniProtKB-KW"/>
</dbReference>
<sequence length="209" mass="24568">MLKMRKKDIAYEKIKELILDREYMKNHNISENFLAEKLEMSRTPVREALQRLQVEGFIEIFPNRGIALRDVTVLEANEIFDLRMAIEEFVVKNVSPLLTDKHFREIDRNLSFQKQAIEKGDVTEYLQYDRDFHDCFLQIYSNSLIIFTAKRVQDRFFSVGVNVLKGPGSVERSFRQHCEIVEALRKDDSKMAVEAMHLHLLTGKRNLMA</sequence>
<keyword evidence="3" id="KW-0804">Transcription</keyword>
<dbReference type="PRINTS" id="PR00035">
    <property type="entry name" value="HTHGNTR"/>
</dbReference>
<keyword evidence="1" id="KW-0805">Transcription regulation</keyword>
<dbReference type="SMART" id="SM00345">
    <property type="entry name" value="HTH_GNTR"/>
    <property type="match status" value="1"/>
</dbReference>
<evidence type="ECO:0000256" key="2">
    <source>
        <dbReference type="ARBA" id="ARBA00023125"/>
    </source>
</evidence>
<dbReference type="Proteomes" id="UP000002366">
    <property type="component" value="Chromosome"/>
</dbReference>
<keyword evidence="2" id="KW-0238">DNA-binding</keyword>
<dbReference type="PROSITE" id="PS50949">
    <property type="entry name" value="HTH_GNTR"/>
    <property type="match status" value="1"/>
</dbReference>
<dbReference type="CDD" id="cd07377">
    <property type="entry name" value="WHTH_GntR"/>
    <property type="match status" value="1"/>
</dbReference>
<dbReference type="HOGENOM" id="CLU_017584_5_2_0"/>
<dbReference type="InterPro" id="IPR011711">
    <property type="entry name" value="GntR_C"/>
</dbReference>